<reference evidence="1" key="1">
    <citation type="submission" date="2024-02" db="EMBL/GenBank/DDBJ databases">
        <title>Metagenome Assembled Genome of Zalaria obscura JY119.</title>
        <authorList>
            <person name="Vighnesh L."/>
            <person name="Jagadeeshwari U."/>
            <person name="Venkata Ramana C."/>
            <person name="Sasikala C."/>
        </authorList>
    </citation>
    <scope>NUCLEOTIDE SEQUENCE</scope>
    <source>
        <strain evidence="1">JY119</strain>
    </source>
</reference>
<dbReference type="EMBL" id="JAMKPW020000016">
    <property type="protein sequence ID" value="KAK8210123.1"/>
    <property type="molecule type" value="Genomic_DNA"/>
</dbReference>
<organism evidence="1 2">
    <name type="scientific">Zalaria obscura</name>
    <dbReference type="NCBI Taxonomy" id="2024903"/>
    <lineage>
        <taxon>Eukaryota</taxon>
        <taxon>Fungi</taxon>
        <taxon>Dikarya</taxon>
        <taxon>Ascomycota</taxon>
        <taxon>Pezizomycotina</taxon>
        <taxon>Dothideomycetes</taxon>
        <taxon>Dothideomycetidae</taxon>
        <taxon>Dothideales</taxon>
        <taxon>Zalariaceae</taxon>
        <taxon>Zalaria</taxon>
    </lineage>
</organism>
<comment type="caution">
    <text evidence="1">The sequence shown here is derived from an EMBL/GenBank/DDBJ whole genome shotgun (WGS) entry which is preliminary data.</text>
</comment>
<gene>
    <name evidence="1" type="ORF">M8818_003610</name>
</gene>
<sequence length="98" mass="10896">MEAHRTGYVVYASLHVVGERILARLLPYPPALCAAPRIELSGFPKRSMVRFTDRLAPVVNEVDQFEEKDSLFACMNYTGAGLTTVTQPDHTQQSLNTS</sequence>
<keyword evidence="2" id="KW-1185">Reference proteome</keyword>
<evidence type="ECO:0000313" key="1">
    <source>
        <dbReference type="EMBL" id="KAK8210123.1"/>
    </source>
</evidence>
<accession>A0ACC3SDT4</accession>
<proteinExistence type="predicted"/>
<protein>
    <submittedName>
        <fullName evidence="1">Uncharacterized protein</fullName>
    </submittedName>
</protein>
<dbReference type="Proteomes" id="UP001320706">
    <property type="component" value="Unassembled WGS sequence"/>
</dbReference>
<name>A0ACC3SDT4_9PEZI</name>
<evidence type="ECO:0000313" key="2">
    <source>
        <dbReference type="Proteomes" id="UP001320706"/>
    </source>
</evidence>